<dbReference type="EMBL" id="MU842877">
    <property type="protein sequence ID" value="KAK2028528.1"/>
    <property type="molecule type" value="Genomic_DNA"/>
</dbReference>
<dbReference type="AlphaFoldDB" id="A0AAD9M4U0"/>
<keyword evidence="2" id="KW-1185">Reference proteome</keyword>
<dbReference type="Proteomes" id="UP001232148">
    <property type="component" value="Unassembled WGS sequence"/>
</dbReference>
<accession>A0AAD9M4U0</accession>
<name>A0AAD9M4U0_9PEZI</name>
<evidence type="ECO:0000313" key="1">
    <source>
        <dbReference type="EMBL" id="KAK2028528.1"/>
    </source>
</evidence>
<protein>
    <submittedName>
        <fullName evidence="1">Uncharacterized protein</fullName>
    </submittedName>
</protein>
<sequence length="156" mass="17515">MGRRQSTAPVYILPVANAVGWWHRGHSTTMRPENPTVAVKSMIGRVNKKLFRYWLLCRLGNPGGGTQLVSEWPSARWRRSAKDHGSATYGAKLRRRLVMSTGPSSTHRCAGAYSNIKKSYAQYRYEAVSNWTDTLPTTVLLAQHRTPLRKAPSAFS</sequence>
<proteinExistence type="predicted"/>
<gene>
    <name evidence="1" type="ORF">LX32DRAFT_400669</name>
</gene>
<comment type="caution">
    <text evidence="1">The sequence shown here is derived from an EMBL/GenBank/DDBJ whole genome shotgun (WGS) entry which is preliminary data.</text>
</comment>
<organism evidence="1 2">
    <name type="scientific">Colletotrichum zoysiae</name>
    <dbReference type="NCBI Taxonomy" id="1216348"/>
    <lineage>
        <taxon>Eukaryota</taxon>
        <taxon>Fungi</taxon>
        <taxon>Dikarya</taxon>
        <taxon>Ascomycota</taxon>
        <taxon>Pezizomycotina</taxon>
        <taxon>Sordariomycetes</taxon>
        <taxon>Hypocreomycetidae</taxon>
        <taxon>Glomerellales</taxon>
        <taxon>Glomerellaceae</taxon>
        <taxon>Colletotrichum</taxon>
        <taxon>Colletotrichum graminicola species complex</taxon>
    </lineage>
</organism>
<evidence type="ECO:0000313" key="2">
    <source>
        <dbReference type="Proteomes" id="UP001232148"/>
    </source>
</evidence>
<reference evidence="1" key="1">
    <citation type="submission" date="2021-06" db="EMBL/GenBank/DDBJ databases">
        <title>Comparative genomics, transcriptomics and evolutionary studies reveal genomic signatures of adaptation to plant cell wall in hemibiotrophic fungi.</title>
        <authorList>
            <consortium name="DOE Joint Genome Institute"/>
            <person name="Baroncelli R."/>
            <person name="Diaz J.F."/>
            <person name="Benocci T."/>
            <person name="Peng M."/>
            <person name="Battaglia E."/>
            <person name="Haridas S."/>
            <person name="Andreopoulos W."/>
            <person name="Labutti K."/>
            <person name="Pangilinan J."/>
            <person name="Floch G.L."/>
            <person name="Makela M.R."/>
            <person name="Henrissat B."/>
            <person name="Grigoriev I.V."/>
            <person name="Crouch J.A."/>
            <person name="De Vries R.P."/>
            <person name="Sukno S.A."/>
            <person name="Thon M.R."/>
        </authorList>
    </citation>
    <scope>NUCLEOTIDE SEQUENCE</scope>
    <source>
        <strain evidence="1">MAFF235873</strain>
    </source>
</reference>